<dbReference type="InterPro" id="IPR006645">
    <property type="entry name" value="NGN-like_dom"/>
</dbReference>
<dbReference type="InterPro" id="IPR036735">
    <property type="entry name" value="NGN_dom_sf"/>
</dbReference>
<dbReference type="InterPro" id="IPR043425">
    <property type="entry name" value="NusG-like"/>
</dbReference>
<dbReference type="InterPro" id="IPR001062">
    <property type="entry name" value="Transcrpt_antiterm_NusG"/>
</dbReference>
<dbReference type="PROSITE" id="PS01014">
    <property type="entry name" value="NUSG"/>
    <property type="match status" value="1"/>
</dbReference>
<evidence type="ECO:0000259" key="5">
    <source>
        <dbReference type="Pfam" id="PF02357"/>
    </source>
</evidence>
<dbReference type="SUPFAM" id="SSF50104">
    <property type="entry name" value="Translation proteins SH3-like domain"/>
    <property type="match status" value="1"/>
</dbReference>
<dbReference type="KEGG" id="blag:BLTE_20490"/>
<dbReference type="CDD" id="cd06091">
    <property type="entry name" value="KOW_NusG"/>
    <property type="match status" value="1"/>
</dbReference>
<dbReference type="Gene3D" id="3.30.70.940">
    <property type="entry name" value="NusG, N-terminal domain"/>
    <property type="match status" value="1"/>
</dbReference>
<evidence type="ECO:0000256" key="4">
    <source>
        <dbReference type="RuleBase" id="RU000538"/>
    </source>
</evidence>
<name>A0A348G1D1_9HYPH</name>
<organism evidence="6 7">
    <name type="scientific">Blastochloris tepida</name>
    <dbReference type="NCBI Taxonomy" id="2233851"/>
    <lineage>
        <taxon>Bacteria</taxon>
        <taxon>Pseudomonadati</taxon>
        <taxon>Pseudomonadota</taxon>
        <taxon>Alphaproteobacteria</taxon>
        <taxon>Hyphomicrobiales</taxon>
        <taxon>Blastochloridaceae</taxon>
        <taxon>Blastochloris</taxon>
    </lineage>
</organism>
<dbReference type="Pfam" id="PF02357">
    <property type="entry name" value="NusG"/>
    <property type="match status" value="1"/>
</dbReference>
<protein>
    <recommendedName>
        <fullName evidence="4">Transcription termination/antitermination protein NusG</fullName>
    </recommendedName>
</protein>
<proteinExistence type="inferred from homology"/>
<evidence type="ECO:0000313" key="6">
    <source>
        <dbReference type="EMBL" id="BBF93364.1"/>
    </source>
</evidence>
<keyword evidence="1 4" id="KW-0889">Transcription antitermination</keyword>
<dbReference type="InterPro" id="IPR014722">
    <property type="entry name" value="Rib_uL2_dom2"/>
</dbReference>
<keyword evidence="4" id="KW-0806">Transcription termination</keyword>
<sequence length="212" mass="23468">MTESDMLAKTPDSNAIERSLRLAPGPAWHVVRSIGRTDTQVLDWLKRRDVETYYPVVREMRPVRRNKLSRAQRKAGLMILRPKLVPLFPKYYFVRLDLADGEWHELFRLGGLTGLVCAGGLPVRIGDDLVAALRGCEVDGAVPGTTPARVVFAVGDTVRVTNGPFAAQLATVERGIDVALQDIDGETRLTVAIELFGRATPVELMIDHVERV</sequence>
<evidence type="ECO:0000256" key="2">
    <source>
        <dbReference type="ARBA" id="ARBA00023015"/>
    </source>
</evidence>
<gene>
    <name evidence="6" type="primary">nusG_2</name>
    <name evidence="6" type="ORF">BLTE_20490</name>
</gene>
<evidence type="ECO:0000256" key="1">
    <source>
        <dbReference type="ARBA" id="ARBA00022814"/>
    </source>
</evidence>
<dbReference type="EMBL" id="AP018907">
    <property type="protein sequence ID" value="BBF93364.1"/>
    <property type="molecule type" value="Genomic_DNA"/>
</dbReference>
<dbReference type="AlphaFoldDB" id="A0A348G1D1"/>
<comment type="similarity">
    <text evidence="4">Belongs to the NusG family.</text>
</comment>
<keyword evidence="7" id="KW-1185">Reference proteome</keyword>
<dbReference type="GO" id="GO:0031564">
    <property type="term" value="P:transcription antitermination"/>
    <property type="evidence" value="ECO:0007669"/>
    <property type="project" value="UniProtKB-KW"/>
</dbReference>
<dbReference type="GO" id="GO:0032784">
    <property type="term" value="P:regulation of DNA-templated transcription elongation"/>
    <property type="evidence" value="ECO:0007669"/>
    <property type="project" value="InterPro"/>
</dbReference>
<keyword evidence="3 4" id="KW-0804">Transcription</keyword>
<dbReference type="PRINTS" id="PR00338">
    <property type="entry name" value="NUSGTNSCPFCT"/>
</dbReference>
<accession>A0A348G1D1</accession>
<feature type="domain" description="NusG-like N-terminal" evidence="5">
    <location>
        <begin position="27"/>
        <end position="133"/>
    </location>
</feature>
<evidence type="ECO:0000313" key="7">
    <source>
        <dbReference type="Proteomes" id="UP000266934"/>
    </source>
</evidence>
<dbReference type="SUPFAM" id="SSF82679">
    <property type="entry name" value="N-utilization substance G protein NusG, N-terminal domain"/>
    <property type="match status" value="1"/>
</dbReference>
<dbReference type="InterPro" id="IPR008991">
    <property type="entry name" value="Translation_prot_SH3-like_sf"/>
</dbReference>
<dbReference type="Gene3D" id="2.30.30.30">
    <property type="match status" value="1"/>
</dbReference>
<dbReference type="GO" id="GO:0006353">
    <property type="term" value="P:DNA-templated transcription termination"/>
    <property type="evidence" value="ECO:0007669"/>
    <property type="project" value="UniProtKB-KW"/>
</dbReference>
<dbReference type="Proteomes" id="UP000266934">
    <property type="component" value="Chromosome"/>
</dbReference>
<comment type="function">
    <text evidence="4">Participates in transcription elongation, termination and antitermination.</text>
</comment>
<dbReference type="PANTHER" id="PTHR30265:SF4">
    <property type="entry name" value="KOW MOTIF FAMILY PROTEIN, EXPRESSED"/>
    <property type="match status" value="1"/>
</dbReference>
<dbReference type="PANTHER" id="PTHR30265">
    <property type="entry name" value="RHO-INTERACTING TRANSCRIPTION TERMINATION FACTOR NUSG"/>
    <property type="match status" value="1"/>
</dbReference>
<evidence type="ECO:0000256" key="3">
    <source>
        <dbReference type="ARBA" id="ARBA00023163"/>
    </source>
</evidence>
<keyword evidence="2 4" id="KW-0805">Transcription regulation</keyword>
<dbReference type="GO" id="GO:0006354">
    <property type="term" value="P:DNA-templated transcription elongation"/>
    <property type="evidence" value="ECO:0007669"/>
    <property type="project" value="InterPro"/>
</dbReference>
<reference evidence="6 7" key="1">
    <citation type="submission" date="2018-08" db="EMBL/GenBank/DDBJ databases">
        <title>Complete genome sequencing of Blastochloris tepida GI.</title>
        <authorList>
            <person name="Tsukatani Y."/>
            <person name="Mori H."/>
        </authorList>
    </citation>
    <scope>NUCLEOTIDE SEQUENCE [LARGE SCALE GENOMIC DNA]</scope>
    <source>
        <strain evidence="6 7">GI</strain>
    </source>
</reference>
<dbReference type="InterPro" id="IPR015869">
    <property type="entry name" value="Transcrpt_antiterm_NusG_bac_CS"/>
</dbReference>